<dbReference type="EMBL" id="CACRZD030000210">
    <property type="protein sequence ID" value="CAA6675063.1"/>
    <property type="molecule type" value="Genomic_DNA"/>
</dbReference>
<reference evidence="3" key="1">
    <citation type="journal article" date="2020" name="Sci. Rep.">
        <title>Chromosome-scale genome assembly for the duckweed Spirodela intermedia, integrating cytogenetic maps, PacBio and Oxford Nanopore libraries.</title>
        <authorList>
            <person name="Hoang P.T.N."/>
            <person name="Fiebig A."/>
            <person name="Novak P."/>
            <person name="Macas J."/>
            <person name="Cao H.X."/>
            <person name="Stepanenko A."/>
            <person name="Chen G."/>
            <person name="Borisjuk N."/>
            <person name="Scholz U."/>
            <person name="Schubert I."/>
        </authorList>
    </citation>
    <scope>NUCLEOTIDE SEQUENCE [LARGE SCALE GENOMIC DNA]</scope>
</reference>
<sequence>MQCFISPYVKGKNSLCMAIIGLGSAYCIIMGCIGSLVFCS</sequence>
<gene>
    <name evidence="2" type="ORF">SI7747_UN021405</name>
</gene>
<evidence type="ECO:0000313" key="3">
    <source>
        <dbReference type="Proteomes" id="UP001189122"/>
    </source>
</evidence>
<accession>A0ABN7EAZ1</accession>
<keyword evidence="3" id="KW-1185">Reference proteome</keyword>
<organism evidence="2 3">
    <name type="scientific">Spirodela intermedia</name>
    <name type="common">Intermediate duckweed</name>
    <dbReference type="NCBI Taxonomy" id="51605"/>
    <lineage>
        <taxon>Eukaryota</taxon>
        <taxon>Viridiplantae</taxon>
        <taxon>Streptophyta</taxon>
        <taxon>Embryophyta</taxon>
        <taxon>Tracheophyta</taxon>
        <taxon>Spermatophyta</taxon>
        <taxon>Magnoliopsida</taxon>
        <taxon>Liliopsida</taxon>
        <taxon>Araceae</taxon>
        <taxon>Lemnoideae</taxon>
        <taxon>Spirodela</taxon>
    </lineage>
</organism>
<protein>
    <submittedName>
        <fullName evidence="2">Uncharacterized protein</fullName>
    </submittedName>
</protein>
<name>A0ABN7EAZ1_SPIIN</name>
<keyword evidence="1" id="KW-1133">Transmembrane helix</keyword>
<evidence type="ECO:0000256" key="1">
    <source>
        <dbReference type="SAM" id="Phobius"/>
    </source>
</evidence>
<evidence type="ECO:0000313" key="2">
    <source>
        <dbReference type="EMBL" id="CAA6675063.1"/>
    </source>
</evidence>
<keyword evidence="1" id="KW-0472">Membrane</keyword>
<keyword evidence="1" id="KW-0812">Transmembrane</keyword>
<feature type="transmembrane region" description="Helical" evidence="1">
    <location>
        <begin position="15"/>
        <end position="38"/>
    </location>
</feature>
<proteinExistence type="predicted"/>
<dbReference type="Proteomes" id="UP001189122">
    <property type="component" value="Unassembled WGS sequence"/>
</dbReference>
<comment type="caution">
    <text evidence="2">The sequence shown here is derived from an EMBL/GenBank/DDBJ whole genome shotgun (WGS) entry which is preliminary data.</text>
</comment>